<evidence type="ECO:0000313" key="3">
    <source>
        <dbReference type="Proteomes" id="UP001233360"/>
    </source>
</evidence>
<evidence type="ECO:0000259" key="1">
    <source>
        <dbReference type="Pfam" id="PF12728"/>
    </source>
</evidence>
<sequence length="72" mass="8501">MKQVDFLMKKQAIVCNPQLLLSTKEAAEMLGLKPQTLRRWAIYENGPITPIRYGRLVRWNKREILDFARENV</sequence>
<name>A0ABU0URM3_ACIBI</name>
<feature type="domain" description="Helix-turn-helix" evidence="1">
    <location>
        <begin position="20"/>
        <end position="71"/>
    </location>
</feature>
<dbReference type="InterPro" id="IPR041657">
    <property type="entry name" value="HTH_17"/>
</dbReference>
<protein>
    <submittedName>
        <fullName evidence="2">Excisionase family DNA binding protein</fullName>
    </submittedName>
</protein>
<accession>A0ABU0URM3</accession>
<keyword evidence="3" id="KW-1185">Reference proteome</keyword>
<dbReference type="EMBL" id="JAUTBK010000002">
    <property type="protein sequence ID" value="MDQ1207198.1"/>
    <property type="molecule type" value="Genomic_DNA"/>
</dbReference>
<dbReference type="InterPro" id="IPR009061">
    <property type="entry name" value="DNA-bd_dom_put_sf"/>
</dbReference>
<proteinExistence type="predicted"/>
<dbReference type="SUPFAM" id="SSF46955">
    <property type="entry name" value="Putative DNA-binding domain"/>
    <property type="match status" value="1"/>
</dbReference>
<reference evidence="2 3" key="1">
    <citation type="submission" date="2023-07" db="EMBL/GenBank/DDBJ databases">
        <title>Functional and genomic diversity of the sorghum phyllosphere microbiome.</title>
        <authorList>
            <person name="Shade A."/>
        </authorList>
    </citation>
    <scope>NUCLEOTIDE SEQUENCE [LARGE SCALE GENOMIC DNA]</scope>
    <source>
        <strain evidence="2 3">SORGH_AS_0887</strain>
    </source>
</reference>
<gene>
    <name evidence="2" type="ORF">QE380_000121</name>
</gene>
<comment type="caution">
    <text evidence="2">The sequence shown here is derived from an EMBL/GenBank/DDBJ whole genome shotgun (WGS) entry which is preliminary data.</text>
</comment>
<dbReference type="Proteomes" id="UP001233360">
    <property type="component" value="Unassembled WGS sequence"/>
</dbReference>
<dbReference type="Pfam" id="PF12728">
    <property type="entry name" value="HTH_17"/>
    <property type="match status" value="1"/>
</dbReference>
<organism evidence="2 3">
    <name type="scientific">Acinetobacter baylyi</name>
    <dbReference type="NCBI Taxonomy" id="202950"/>
    <lineage>
        <taxon>Bacteria</taxon>
        <taxon>Pseudomonadati</taxon>
        <taxon>Pseudomonadota</taxon>
        <taxon>Gammaproteobacteria</taxon>
        <taxon>Moraxellales</taxon>
        <taxon>Moraxellaceae</taxon>
        <taxon>Acinetobacter</taxon>
    </lineage>
</organism>
<dbReference type="Gene3D" id="1.10.1660.10">
    <property type="match status" value="1"/>
</dbReference>
<evidence type="ECO:0000313" key="2">
    <source>
        <dbReference type="EMBL" id="MDQ1207198.1"/>
    </source>
</evidence>